<dbReference type="EMBL" id="NITV01000001">
    <property type="protein sequence ID" value="PDO90456.1"/>
    <property type="molecule type" value="Genomic_DNA"/>
</dbReference>
<evidence type="ECO:0000259" key="1">
    <source>
        <dbReference type="Pfam" id="PF08808"/>
    </source>
</evidence>
<sequence length="160" mass="17616">MDLTTHFTAVDGLFYRAIDPAYRRFALAGSRAPGRYSDSHQPTLYLSSSPAGVEAAMQSHRDNRNASLEIVKVRVIANNIFDLRNADAVLAAGIHLHDAIAPWQDIVKEGGVPGSWGVRNRLESLGFNGLIDPSRKAPGLWHLVLFAWNNDSQCHVTLLE</sequence>
<gene>
    <name evidence="2" type="ORF">BK796_02495</name>
</gene>
<protein>
    <recommendedName>
        <fullName evidence="1">RES domain-containing protein</fullName>
    </recommendedName>
</protein>
<accession>A0ABX4IXN4</accession>
<feature type="domain" description="RES" evidence="1">
    <location>
        <begin position="14"/>
        <end position="150"/>
    </location>
</feature>
<name>A0ABX4IXN4_9ENTR</name>
<organism evidence="2 3">
    <name type="scientific">Kosakonia pseudosacchari</name>
    <dbReference type="NCBI Taxonomy" id="1646340"/>
    <lineage>
        <taxon>Bacteria</taxon>
        <taxon>Pseudomonadati</taxon>
        <taxon>Pseudomonadota</taxon>
        <taxon>Gammaproteobacteria</taxon>
        <taxon>Enterobacterales</taxon>
        <taxon>Enterobacteriaceae</taxon>
        <taxon>Kosakonia</taxon>
    </lineage>
</organism>
<evidence type="ECO:0000313" key="2">
    <source>
        <dbReference type="EMBL" id="PDO90456.1"/>
    </source>
</evidence>
<dbReference type="Pfam" id="PF08808">
    <property type="entry name" value="RES"/>
    <property type="match status" value="1"/>
</dbReference>
<dbReference type="Proteomes" id="UP000219642">
    <property type="component" value="Unassembled WGS sequence"/>
</dbReference>
<proteinExistence type="predicted"/>
<evidence type="ECO:0000313" key="3">
    <source>
        <dbReference type="Proteomes" id="UP000219642"/>
    </source>
</evidence>
<dbReference type="InterPro" id="IPR014914">
    <property type="entry name" value="RES_dom"/>
</dbReference>
<keyword evidence="3" id="KW-1185">Reference proteome</keyword>
<comment type="caution">
    <text evidence="2">The sequence shown here is derived from an EMBL/GenBank/DDBJ whole genome shotgun (WGS) entry which is preliminary data.</text>
</comment>
<reference evidence="2 3" key="1">
    <citation type="submission" date="2017-06" db="EMBL/GenBank/DDBJ databases">
        <title>Draft genome sequence of nitrogen-fixing Kosakonia pseudosacchari strain NN143 isolated from sugarcane roots.</title>
        <authorList>
            <person name="Li Y."/>
            <person name="Li S."/>
            <person name="Lin L."/>
            <person name="Wu X."/>
            <person name="Yang L."/>
            <person name="Li Y."/>
            <person name="An Q."/>
        </authorList>
    </citation>
    <scope>NUCLEOTIDE SEQUENCE [LARGE SCALE GENOMIC DNA]</scope>
    <source>
        <strain evidence="2 3">NN143</strain>
    </source>
</reference>
<dbReference type="RefSeq" id="WP_097399674.1">
    <property type="nucleotide sequence ID" value="NZ_CP115712.1"/>
</dbReference>